<evidence type="ECO:0000259" key="1">
    <source>
        <dbReference type="Pfam" id="PF01467"/>
    </source>
</evidence>
<evidence type="ECO:0000313" key="2">
    <source>
        <dbReference type="EMBL" id="KAF9728581.1"/>
    </source>
</evidence>
<proteinExistence type="predicted"/>
<dbReference type="InterPro" id="IPR014729">
    <property type="entry name" value="Rossmann-like_a/b/a_fold"/>
</dbReference>
<keyword evidence="3" id="KW-1185">Reference proteome</keyword>
<dbReference type="AlphaFoldDB" id="A0A9P6G4M7"/>
<gene>
    <name evidence="2" type="ORF">PMIN01_13409</name>
</gene>
<name>A0A9P6G4M7_9PLEO</name>
<dbReference type="EMBL" id="WJXW01000019">
    <property type="protein sequence ID" value="KAF9728581.1"/>
    <property type="molecule type" value="Genomic_DNA"/>
</dbReference>
<dbReference type="Proteomes" id="UP000756921">
    <property type="component" value="Unassembled WGS sequence"/>
</dbReference>
<dbReference type="Gene3D" id="3.40.50.620">
    <property type="entry name" value="HUPs"/>
    <property type="match status" value="1"/>
</dbReference>
<dbReference type="OrthoDB" id="3558741at2759"/>
<protein>
    <submittedName>
        <fullName evidence="2">Cytidylyltransferase domain-containing protein</fullName>
    </submittedName>
</protein>
<keyword evidence="2" id="KW-0548">Nucleotidyltransferase</keyword>
<feature type="domain" description="Cytidyltransferase-like" evidence="1">
    <location>
        <begin position="51"/>
        <end position="160"/>
    </location>
</feature>
<dbReference type="GO" id="GO:0016779">
    <property type="term" value="F:nucleotidyltransferase activity"/>
    <property type="evidence" value="ECO:0007669"/>
    <property type="project" value="UniProtKB-KW"/>
</dbReference>
<keyword evidence="2" id="KW-0808">Transferase</keyword>
<accession>A0A9P6G4M7</accession>
<evidence type="ECO:0000313" key="3">
    <source>
        <dbReference type="Proteomes" id="UP000756921"/>
    </source>
</evidence>
<dbReference type="InterPro" id="IPR004821">
    <property type="entry name" value="Cyt_trans-like"/>
</dbReference>
<organism evidence="2 3">
    <name type="scientific">Paraphaeosphaeria minitans</name>
    <dbReference type="NCBI Taxonomy" id="565426"/>
    <lineage>
        <taxon>Eukaryota</taxon>
        <taxon>Fungi</taxon>
        <taxon>Dikarya</taxon>
        <taxon>Ascomycota</taxon>
        <taxon>Pezizomycotina</taxon>
        <taxon>Dothideomycetes</taxon>
        <taxon>Pleosporomycetidae</taxon>
        <taxon>Pleosporales</taxon>
        <taxon>Massarineae</taxon>
        <taxon>Didymosphaeriaceae</taxon>
        <taxon>Paraphaeosphaeria</taxon>
    </lineage>
</organism>
<sequence length="307" mass="35392">MDFKTADLERYIASCHSTQYQRFGITDRVFDQGMTHVRPRLNSDRTNRTILFPGSFNPPHCGHETLLRRAFENSQDIDVIAAIVLLLDDDDVEAKCRHLGQRFTLAKEDRVRLWRGYGPHDWRWVHDSSERDFRRRLTDVITGDGFDPKFVVLAGPDYIKRDSRPPCNSWGCEETMVSDASRPADFTTRRHALEQLTDSELTQALDPNYFEDLIAFVRSENEKEVKAVRVCLRRGSTKGTIRFIPSKDQADAVSSNRVRQIIESGMRETLRENLEPFALNPDILIDIIHTRERNALSDPHGRFDTGS</sequence>
<reference evidence="2" key="1">
    <citation type="journal article" date="2020" name="Mol. Plant Microbe Interact.">
        <title>Genome Sequence of the Biocontrol Agent Coniothyrium minitans strain Conio (IMI 134523).</title>
        <authorList>
            <person name="Patel D."/>
            <person name="Shittu T.A."/>
            <person name="Baroncelli R."/>
            <person name="Muthumeenakshi S."/>
            <person name="Osborne T.H."/>
            <person name="Janganan T.K."/>
            <person name="Sreenivasaprasad S."/>
        </authorList>
    </citation>
    <scope>NUCLEOTIDE SEQUENCE</scope>
    <source>
        <strain evidence="2">Conio</strain>
    </source>
</reference>
<dbReference type="Pfam" id="PF01467">
    <property type="entry name" value="CTP_transf_like"/>
    <property type="match status" value="1"/>
</dbReference>
<comment type="caution">
    <text evidence="2">The sequence shown here is derived from an EMBL/GenBank/DDBJ whole genome shotgun (WGS) entry which is preliminary data.</text>
</comment>
<dbReference type="SUPFAM" id="SSF52374">
    <property type="entry name" value="Nucleotidylyl transferase"/>
    <property type="match status" value="1"/>
</dbReference>